<dbReference type="FunFam" id="2.130.10.10:FF:001703">
    <property type="entry name" value="Semaphorin 4e"/>
    <property type="match status" value="1"/>
</dbReference>
<keyword evidence="3" id="KW-0472">Membrane</keyword>
<reference evidence="11" key="1">
    <citation type="journal article" date="2023" name="Science">
        <title>Genome structures resolve the early diversification of teleost fishes.</title>
        <authorList>
            <person name="Parey E."/>
            <person name="Louis A."/>
            <person name="Montfort J."/>
            <person name="Bouchez O."/>
            <person name="Roques C."/>
            <person name="Iampietro C."/>
            <person name="Lluch J."/>
            <person name="Castinel A."/>
            <person name="Donnadieu C."/>
            <person name="Desvignes T."/>
            <person name="Floi Bucao C."/>
            <person name="Jouanno E."/>
            <person name="Wen M."/>
            <person name="Mejri S."/>
            <person name="Dirks R."/>
            <person name="Jansen H."/>
            <person name="Henkel C."/>
            <person name="Chen W.J."/>
            <person name="Zahm M."/>
            <person name="Cabau C."/>
            <person name="Klopp C."/>
            <person name="Thompson A.W."/>
            <person name="Robinson-Rechavi M."/>
            <person name="Braasch I."/>
            <person name="Lecointre G."/>
            <person name="Bobe J."/>
            <person name="Postlethwait J.H."/>
            <person name="Berthelot C."/>
            <person name="Roest Crollius H."/>
            <person name="Guiguen Y."/>
        </authorList>
    </citation>
    <scope>NUCLEOTIDE SEQUENCE</scope>
    <source>
        <strain evidence="11">WJC10195</strain>
    </source>
</reference>
<dbReference type="PROSITE" id="PS51004">
    <property type="entry name" value="SEMA"/>
    <property type="match status" value="1"/>
</dbReference>
<dbReference type="Gene3D" id="2.130.10.10">
    <property type="entry name" value="YVTN repeat-like/Quinoprotein amine dehydrogenase"/>
    <property type="match status" value="1"/>
</dbReference>
<evidence type="ECO:0000256" key="6">
    <source>
        <dbReference type="ARBA" id="ARBA00023319"/>
    </source>
</evidence>
<dbReference type="Pfam" id="PF00047">
    <property type="entry name" value="ig"/>
    <property type="match status" value="1"/>
</dbReference>
<dbReference type="InterPro" id="IPR003598">
    <property type="entry name" value="Ig_sub2"/>
</dbReference>
<dbReference type="SUPFAM" id="SSF48726">
    <property type="entry name" value="Immunoglobulin"/>
    <property type="match status" value="1"/>
</dbReference>
<feature type="signal peptide" evidence="8">
    <location>
        <begin position="1"/>
        <end position="18"/>
    </location>
</feature>
<dbReference type="InterPro" id="IPR002165">
    <property type="entry name" value="Plexin_repeat"/>
</dbReference>
<dbReference type="InterPro" id="IPR016201">
    <property type="entry name" value="PSI"/>
</dbReference>
<dbReference type="SMART" id="SM00630">
    <property type="entry name" value="Sema"/>
    <property type="match status" value="1"/>
</dbReference>
<evidence type="ECO:0000256" key="1">
    <source>
        <dbReference type="ARBA" id="ARBA00004370"/>
    </source>
</evidence>
<dbReference type="SUPFAM" id="SSF101912">
    <property type="entry name" value="Sema domain"/>
    <property type="match status" value="1"/>
</dbReference>
<evidence type="ECO:0000259" key="9">
    <source>
        <dbReference type="PROSITE" id="PS50835"/>
    </source>
</evidence>
<dbReference type="EMBL" id="JAINUF010000002">
    <property type="protein sequence ID" value="KAJ8374445.1"/>
    <property type="molecule type" value="Genomic_DNA"/>
</dbReference>
<dbReference type="PANTHER" id="PTHR11036:SF135">
    <property type="entry name" value="SEMAPHORIN 4D ISOFORM X1-RELATED"/>
    <property type="match status" value="1"/>
</dbReference>
<evidence type="ECO:0000313" key="11">
    <source>
        <dbReference type="EMBL" id="KAJ8374445.1"/>
    </source>
</evidence>
<keyword evidence="4" id="KW-1015">Disulfide bond</keyword>
<evidence type="ECO:0000313" key="12">
    <source>
        <dbReference type="Proteomes" id="UP001152622"/>
    </source>
</evidence>
<dbReference type="PANTHER" id="PTHR11036">
    <property type="entry name" value="SEMAPHORIN"/>
    <property type="match status" value="1"/>
</dbReference>
<evidence type="ECO:0000256" key="2">
    <source>
        <dbReference type="ARBA" id="ARBA00009492"/>
    </source>
</evidence>
<organism evidence="11 12">
    <name type="scientific">Synaphobranchus kaupii</name>
    <name type="common">Kaup's arrowtooth eel</name>
    <dbReference type="NCBI Taxonomy" id="118154"/>
    <lineage>
        <taxon>Eukaryota</taxon>
        <taxon>Metazoa</taxon>
        <taxon>Chordata</taxon>
        <taxon>Craniata</taxon>
        <taxon>Vertebrata</taxon>
        <taxon>Euteleostomi</taxon>
        <taxon>Actinopterygii</taxon>
        <taxon>Neopterygii</taxon>
        <taxon>Teleostei</taxon>
        <taxon>Anguilliformes</taxon>
        <taxon>Synaphobranchidae</taxon>
        <taxon>Synaphobranchus</taxon>
    </lineage>
</organism>
<dbReference type="AlphaFoldDB" id="A0A9Q1J9P3"/>
<dbReference type="GO" id="GO:0007411">
    <property type="term" value="P:axon guidance"/>
    <property type="evidence" value="ECO:0007669"/>
    <property type="project" value="UniProtKB-ARBA"/>
</dbReference>
<dbReference type="SMART" id="SM00423">
    <property type="entry name" value="PSI"/>
    <property type="match status" value="1"/>
</dbReference>
<evidence type="ECO:0000259" key="10">
    <source>
        <dbReference type="PROSITE" id="PS51004"/>
    </source>
</evidence>
<dbReference type="GO" id="GO:0005886">
    <property type="term" value="C:plasma membrane"/>
    <property type="evidence" value="ECO:0007669"/>
    <property type="project" value="TreeGrafter"/>
</dbReference>
<gene>
    <name evidence="11" type="ORF">SKAU_G00050250</name>
</gene>
<comment type="caution">
    <text evidence="7">Lacks conserved residue(s) required for the propagation of feature annotation.</text>
</comment>
<comment type="subcellular location">
    <subcellularLocation>
        <location evidence="1">Membrane</location>
    </subcellularLocation>
</comment>
<sequence length="704" mass="78523">MNLREALWFLFLFFPALAGSSTVPRISVPQQDVSLTLFREEGIYNYTTFLLREDLGVLVLGARDAVYALDMNDISRKRAELPWSVAEDKRTLCSYKGKHFETECRNYIRVLQKADDDRMYVCGTNAFSPTCAYMTYSDGQLKLDEKRDAGKGKCPFDPFQSHSSIALDGDLYSTASLNFMGFDLALMRTPLRSLSIKPTLRTYESMSTLNEPIFVHMDAVRESEGSHEGGDDEVYMFFSETAVEYDFPDKLMVSRVARVCKEDLGGHRMLSKKWTTFLKARLDCPGPEPSLPYIVQNVFLLQHSDWRKSIFYAVFTPQGSSDLSAVCAYSVTDIGDVFSKGRYKTPVKDTSPVKWGTYHGEIPDPRPGACINKAARDQGIQSSMGLPDKTLQFVRDHPLMDEAVRPLSGGPQLVKRGPMFTRIVVDHVMALDGRGYDVMFIGTENGFVQKAVNYDGEMVIIEEVQLLPVPEPIKTLRLSRVTGQLYAGSETAAVQMALSECGRYSSCLDCVLARDPYCAWDATAALCTAVSSLDSTSDRNLIQSLRDADASMCPSLASVEPQSYTLIPGNNILLQCRADSNLAQVLWFFNGQTLNRSDTKYLFYSEGLMILEASEADSGQYSCKTEEWVKGTKHPRTVAVYQLQPGDGLLSQREAEQNRHNGVVRQKCSGLFLHLYYRELGVGCPCCVNRAALTTVAVVLNSQC</sequence>
<keyword evidence="8" id="KW-0732">Signal</keyword>
<dbReference type="InterPro" id="IPR013783">
    <property type="entry name" value="Ig-like_fold"/>
</dbReference>
<dbReference type="Pfam" id="PF01437">
    <property type="entry name" value="PSI"/>
    <property type="match status" value="1"/>
</dbReference>
<dbReference type="Gene3D" id="2.60.40.10">
    <property type="entry name" value="Immunoglobulins"/>
    <property type="match status" value="1"/>
</dbReference>
<dbReference type="PROSITE" id="PS50835">
    <property type="entry name" value="IG_LIKE"/>
    <property type="match status" value="1"/>
</dbReference>
<feature type="chain" id="PRO_5040226722" evidence="8">
    <location>
        <begin position="19"/>
        <end position="704"/>
    </location>
</feature>
<dbReference type="InterPro" id="IPR015943">
    <property type="entry name" value="WD40/YVTN_repeat-like_dom_sf"/>
</dbReference>
<accession>A0A9Q1J9P3</accession>
<dbReference type="GO" id="GO:0000122">
    <property type="term" value="P:negative regulation of transcription by RNA polymerase II"/>
    <property type="evidence" value="ECO:0007669"/>
    <property type="project" value="TreeGrafter"/>
</dbReference>
<keyword evidence="5" id="KW-0325">Glycoprotein</keyword>
<keyword evidence="6" id="KW-0393">Immunoglobulin domain</keyword>
<evidence type="ECO:0000256" key="4">
    <source>
        <dbReference type="ARBA" id="ARBA00023157"/>
    </source>
</evidence>
<dbReference type="InterPro" id="IPR001627">
    <property type="entry name" value="Semap_dom"/>
</dbReference>
<dbReference type="SUPFAM" id="SSF103575">
    <property type="entry name" value="Plexin repeat"/>
    <property type="match status" value="1"/>
</dbReference>
<evidence type="ECO:0000256" key="3">
    <source>
        <dbReference type="ARBA" id="ARBA00023136"/>
    </source>
</evidence>
<dbReference type="InterPro" id="IPR013151">
    <property type="entry name" value="Immunoglobulin_dom"/>
</dbReference>
<dbReference type="Gene3D" id="3.30.1680.10">
    <property type="entry name" value="ligand-binding face of the semaphorins, domain 2"/>
    <property type="match status" value="1"/>
</dbReference>
<evidence type="ECO:0000256" key="5">
    <source>
        <dbReference type="ARBA" id="ARBA00023180"/>
    </source>
</evidence>
<dbReference type="Proteomes" id="UP001152622">
    <property type="component" value="Chromosome 2"/>
</dbReference>
<dbReference type="SMART" id="SM00408">
    <property type="entry name" value="IGc2"/>
    <property type="match status" value="1"/>
</dbReference>
<dbReference type="GO" id="GO:0071526">
    <property type="term" value="P:semaphorin-plexin signaling pathway"/>
    <property type="evidence" value="ECO:0007669"/>
    <property type="project" value="TreeGrafter"/>
</dbReference>
<dbReference type="InterPro" id="IPR007110">
    <property type="entry name" value="Ig-like_dom"/>
</dbReference>
<dbReference type="OrthoDB" id="9988752at2759"/>
<comment type="caution">
    <text evidence="11">The sequence shown here is derived from an EMBL/GenBank/DDBJ whole genome shotgun (WGS) entry which is preliminary data.</text>
</comment>
<dbReference type="GO" id="GO:0030215">
    <property type="term" value="F:semaphorin receptor binding"/>
    <property type="evidence" value="ECO:0007669"/>
    <property type="project" value="InterPro"/>
</dbReference>
<keyword evidence="12" id="KW-1185">Reference proteome</keyword>
<dbReference type="GO" id="GO:0030335">
    <property type="term" value="P:positive regulation of cell migration"/>
    <property type="evidence" value="ECO:0007669"/>
    <property type="project" value="TreeGrafter"/>
</dbReference>
<proteinExistence type="inferred from homology"/>
<protein>
    <submittedName>
        <fullName evidence="11">Uncharacterized protein</fullName>
    </submittedName>
</protein>
<evidence type="ECO:0000256" key="8">
    <source>
        <dbReference type="SAM" id="SignalP"/>
    </source>
</evidence>
<dbReference type="InterPro" id="IPR036352">
    <property type="entry name" value="Semap_dom_sf"/>
</dbReference>
<dbReference type="GO" id="GO:0005615">
    <property type="term" value="C:extracellular space"/>
    <property type="evidence" value="ECO:0007669"/>
    <property type="project" value="TreeGrafter"/>
</dbReference>
<dbReference type="GO" id="GO:0043931">
    <property type="term" value="P:ossification involved in bone maturation"/>
    <property type="evidence" value="ECO:0007669"/>
    <property type="project" value="TreeGrafter"/>
</dbReference>
<feature type="domain" description="Sema" evidence="10">
    <location>
        <begin position="25"/>
        <end position="498"/>
    </location>
</feature>
<feature type="domain" description="Ig-like" evidence="9">
    <location>
        <begin position="554"/>
        <end position="639"/>
    </location>
</feature>
<dbReference type="InterPro" id="IPR036179">
    <property type="entry name" value="Ig-like_dom_sf"/>
</dbReference>
<dbReference type="SMART" id="SM00409">
    <property type="entry name" value="IG"/>
    <property type="match status" value="1"/>
</dbReference>
<evidence type="ECO:0000256" key="7">
    <source>
        <dbReference type="PROSITE-ProRule" id="PRU00352"/>
    </source>
</evidence>
<dbReference type="InterPro" id="IPR027231">
    <property type="entry name" value="Semaphorin"/>
</dbReference>
<dbReference type="GO" id="GO:0045499">
    <property type="term" value="F:chemorepellent activity"/>
    <property type="evidence" value="ECO:0007669"/>
    <property type="project" value="TreeGrafter"/>
</dbReference>
<name>A0A9Q1J9P3_SYNKA</name>
<dbReference type="GO" id="GO:0001755">
    <property type="term" value="P:neural crest cell migration"/>
    <property type="evidence" value="ECO:0007669"/>
    <property type="project" value="TreeGrafter"/>
</dbReference>
<comment type="similarity">
    <text evidence="2">Belongs to the semaphorin family.</text>
</comment>
<dbReference type="InterPro" id="IPR003599">
    <property type="entry name" value="Ig_sub"/>
</dbReference>
<dbReference type="Pfam" id="PF01403">
    <property type="entry name" value="Sema"/>
    <property type="match status" value="1"/>
</dbReference>